<evidence type="ECO:0000256" key="3">
    <source>
        <dbReference type="ARBA" id="ARBA00022840"/>
    </source>
</evidence>
<dbReference type="Gene3D" id="3.40.50.300">
    <property type="entry name" value="P-loop containing nucleotide triphosphate hydrolases"/>
    <property type="match status" value="2"/>
</dbReference>
<proteinExistence type="inferred from homology"/>
<comment type="domain">
    <text evidence="6">Contains large globular domains required for ATP hydrolysis at each terminus and a third globular domain forming a flexible hinge near the middle of the molecule. These domains are separated by coiled-coil structures.</text>
</comment>
<dbReference type="NCBIfam" id="TIGR02168">
    <property type="entry name" value="SMC_prok_B"/>
    <property type="match status" value="1"/>
</dbReference>
<dbReference type="AlphaFoldDB" id="A0A1I1GZS6"/>
<dbReference type="PIRSF" id="PIRSF005719">
    <property type="entry name" value="SMC"/>
    <property type="match status" value="1"/>
</dbReference>
<dbReference type="GO" id="GO:0007059">
    <property type="term" value="P:chromosome segregation"/>
    <property type="evidence" value="ECO:0007669"/>
    <property type="project" value="UniProtKB-UniRule"/>
</dbReference>
<keyword evidence="3 6" id="KW-0067">ATP-binding</keyword>
<keyword evidence="5 6" id="KW-0238">DNA-binding</keyword>
<sequence length="1174" mass="135208">MRLKSIKLAGFKSFVDPTTVSFKSNMTAIVGPNGCGKSNVIDAVRWVMGESSAKYLRGESMTDVIFNGSRNRKPVGQASIELLFDNSEGKLGGAYAQYAEISVKRVVTRDAQSNYLLNGSKCRRRDITDLFLGTGLGARSYAIIEQGMISRLIEARPEELRVYLEEAAGISKYKERRRETENRIRRTQDNLERLEDVREELGRQLERLGRQAEAARRYQQLKANERKYKSELAVLRWREADQRLVSVLEQIAEYELQQEACLAKLRQGEARLEASRERQAAASEHLDTSQQQLTSTSAQIARLEQGLQHRQQRERQLQQELETLALEKQQAHQELEQDQEELEQLQQQLEDVQPLLEERIEAEALEQEKLDQVETALHQLDLSWEAFLSRIEKDQSQATLAQARIQQHERSLQSLRERLQRLTENQRLLPSSEETEQQLAKLQLEQESLEARRQQLDDEEEQLNADKEALHQQLQQLRLSSQQQATRLQQQQGRLASLEALQQAELEGQDAELDSWLEERELNSWPRLGELLDVEPGWEKAVETCLLGEMAALMSSVPLDKDWIQELVDLPSGDLKIYTSHAAGSLEVSTQSLLAKIRSLTTLPMSLQRHLNAIQTCENLAAAWAQRNHLQPGQSLVTPQGERVFADGLLLQANRARSTGVLARQQEIRQLHESNELLEEEGQELKEQESQLQEELQTKEARLQELVQVRKPLQQQSSELASQVASLEARLDSAQERHEQLTEERQLLEEEQQQLLETLQEDREVWQEALLKVEANSEEREQQQEQREQLRLERDQKRQLVKQQQLALQEVKIKQQQLITSEAAARQALQRLQQQLASHAEKHQQLTQELLAAREPGDEQMEQLEELLAQHQQQEEEVQKLRQQQQEAQEEQRLLEQERGQQDRELDRLRHLLEQERLQQQGLMVKRDNHLETLREQELSLKEVLETLPEEAIESRWQHELEDTQARIKRLGAINLAAIEEYDQQYERKSYLDAQHEELTSALQTLDQAIRRIDRETRLRFKETFEKVNSGLQELFPRVFGGGTAWLQLTGDDLLETGVAIMARPPGKKNATIHLLSGGEKALTALALVFSIFELNPAPFCMLDEVDAPLDDANVGRYARLVREMSERIQFIYITHNKQAMESAEQLMGVTMQEPGVSRLVTVDLEEASAMVAS</sequence>
<evidence type="ECO:0000256" key="1">
    <source>
        <dbReference type="ARBA" id="ARBA00022490"/>
    </source>
</evidence>
<dbReference type="HAMAP" id="MF_01894">
    <property type="entry name" value="Smc_prok"/>
    <property type="match status" value="1"/>
</dbReference>
<feature type="coiled-coil region" evidence="6">
    <location>
        <begin position="661"/>
        <end position="905"/>
    </location>
</feature>
<comment type="subcellular location">
    <subcellularLocation>
        <location evidence="6">Cytoplasm</location>
    </subcellularLocation>
</comment>
<evidence type="ECO:0000256" key="6">
    <source>
        <dbReference type="HAMAP-Rule" id="MF_01894"/>
    </source>
</evidence>
<dbReference type="Pfam" id="PF02463">
    <property type="entry name" value="SMC_N"/>
    <property type="match status" value="2"/>
</dbReference>
<dbReference type="InterPro" id="IPR003395">
    <property type="entry name" value="RecF/RecN/SMC_N"/>
</dbReference>
<dbReference type="GO" id="GO:0005694">
    <property type="term" value="C:chromosome"/>
    <property type="evidence" value="ECO:0007669"/>
    <property type="project" value="InterPro"/>
</dbReference>
<comment type="function">
    <text evidence="6">Required for chromosome condensation and partitioning.</text>
</comment>
<feature type="region of interest" description="Disordered" evidence="7">
    <location>
        <begin position="275"/>
        <end position="295"/>
    </location>
</feature>
<dbReference type="GO" id="GO:0016887">
    <property type="term" value="F:ATP hydrolysis activity"/>
    <property type="evidence" value="ECO:0007669"/>
    <property type="project" value="InterPro"/>
</dbReference>
<dbReference type="GO" id="GO:0005737">
    <property type="term" value="C:cytoplasm"/>
    <property type="evidence" value="ECO:0007669"/>
    <property type="project" value="UniProtKB-SubCell"/>
</dbReference>
<dbReference type="GO" id="GO:0003677">
    <property type="term" value="F:DNA binding"/>
    <property type="evidence" value="ECO:0007669"/>
    <property type="project" value="UniProtKB-UniRule"/>
</dbReference>
<evidence type="ECO:0000256" key="2">
    <source>
        <dbReference type="ARBA" id="ARBA00022741"/>
    </source>
</evidence>
<dbReference type="InterPro" id="IPR024704">
    <property type="entry name" value="SMC"/>
</dbReference>
<feature type="domain" description="RecF/RecN/SMC N-terminal" evidence="8">
    <location>
        <begin position="3"/>
        <end position="138"/>
    </location>
</feature>
<dbReference type="CDD" id="cd03278">
    <property type="entry name" value="ABC_SMC_barmotin"/>
    <property type="match status" value="2"/>
</dbReference>
<dbReference type="EMBL" id="FOLH01000003">
    <property type="protein sequence ID" value="SFC16792.1"/>
    <property type="molecule type" value="Genomic_DNA"/>
</dbReference>
<keyword evidence="1 6" id="KW-0963">Cytoplasm</keyword>
<protein>
    <recommendedName>
        <fullName evidence="6">Chromosome partition protein Smc</fullName>
    </recommendedName>
</protein>
<feature type="coiled-coil region" evidence="6">
    <location>
        <begin position="170"/>
        <end position="231"/>
    </location>
</feature>
<evidence type="ECO:0000313" key="9">
    <source>
        <dbReference type="EMBL" id="SFC16792.1"/>
    </source>
</evidence>
<reference evidence="9 10" key="1">
    <citation type="submission" date="2016-10" db="EMBL/GenBank/DDBJ databases">
        <authorList>
            <person name="de Groot N.N."/>
        </authorList>
    </citation>
    <scope>NUCLEOTIDE SEQUENCE [LARGE SCALE GENOMIC DNA]</scope>
    <source>
        <strain evidence="9 10">DSM 18438</strain>
    </source>
</reference>
<dbReference type="GO" id="GO:0030261">
    <property type="term" value="P:chromosome condensation"/>
    <property type="evidence" value="ECO:0007669"/>
    <property type="project" value="InterPro"/>
</dbReference>
<dbReference type="GO" id="GO:0007062">
    <property type="term" value="P:sister chromatid cohesion"/>
    <property type="evidence" value="ECO:0007669"/>
    <property type="project" value="InterPro"/>
</dbReference>
<comment type="similarity">
    <text evidence="6">Belongs to the SMC family.</text>
</comment>
<feature type="domain" description="RecF/RecN/SMC N-terminal" evidence="8">
    <location>
        <begin position="745"/>
        <end position="1158"/>
    </location>
</feature>
<dbReference type="Proteomes" id="UP000199058">
    <property type="component" value="Unassembled WGS sequence"/>
</dbReference>
<keyword evidence="2 6" id="KW-0547">Nucleotide-binding</keyword>
<feature type="coiled-coil region" evidence="6">
    <location>
        <begin position="398"/>
        <end position="491"/>
    </location>
</feature>
<dbReference type="RefSeq" id="WP_091961995.1">
    <property type="nucleotide sequence ID" value="NZ_FOLH01000003.1"/>
</dbReference>
<dbReference type="InterPro" id="IPR027417">
    <property type="entry name" value="P-loop_NTPase"/>
</dbReference>
<feature type="binding site" evidence="6">
    <location>
        <begin position="32"/>
        <end position="39"/>
    </location>
    <ligand>
        <name>ATP</name>
        <dbReference type="ChEBI" id="CHEBI:30616"/>
    </ligand>
</feature>
<dbReference type="SUPFAM" id="SSF52540">
    <property type="entry name" value="P-loop containing nucleoside triphosphate hydrolases"/>
    <property type="match status" value="2"/>
</dbReference>
<evidence type="ECO:0000259" key="8">
    <source>
        <dbReference type="Pfam" id="PF02463"/>
    </source>
</evidence>
<evidence type="ECO:0000256" key="4">
    <source>
        <dbReference type="ARBA" id="ARBA00023054"/>
    </source>
</evidence>
<dbReference type="SUPFAM" id="SSF75553">
    <property type="entry name" value="Smc hinge domain"/>
    <property type="match status" value="1"/>
</dbReference>
<dbReference type="STRING" id="1122252.SAMN05660443_1706"/>
<feature type="coiled-coil region" evidence="6">
    <location>
        <begin position="300"/>
        <end position="355"/>
    </location>
</feature>
<dbReference type="OrthoDB" id="9808768at2"/>
<dbReference type="InterPro" id="IPR036277">
    <property type="entry name" value="SMC_hinge_sf"/>
</dbReference>
<dbReference type="GO" id="GO:0005524">
    <property type="term" value="F:ATP binding"/>
    <property type="evidence" value="ECO:0007669"/>
    <property type="project" value="UniProtKB-UniRule"/>
</dbReference>
<dbReference type="PANTHER" id="PTHR43977">
    <property type="entry name" value="STRUCTURAL MAINTENANCE OF CHROMOSOMES PROTEIN 3"/>
    <property type="match status" value="1"/>
</dbReference>
<organism evidence="9 10">
    <name type="scientific">Marinospirillum celere</name>
    <dbReference type="NCBI Taxonomy" id="1122252"/>
    <lineage>
        <taxon>Bacteria</taxon>
        <taxon>Pseudomonadati</taxon>
        <taxon>Pseudomonadota</taxon>
        <taxon>Gammaproteobacteria</taxon>
        <taxon>Oceanospirillales</taxon>
        <taxon>Oceanospirillaceae</taxon>
        <taxon>Marinospirillum</taxon>
    </lineage>
</organism>
<accession>A0A1I1GZS6</accession>
<evidence type="ECO:0000256" key="7">
    <source>
        <dbReference type="SAM" id="MobiDB-lite"/>
    </source>
</evidence>
<dbReference type="GO" id="GO:0006260">
    <property type="term" value="P:DNA replication"/>
    <property type="evidence" value="ECO:0007669"/>
    <property type="project" value="UniProtKB-UniRule"/>
</dbReference>
<evidence type="ECO:0000256" key="5">
    <source>
        <dbReference type="ARBA" id="ARBA00023125"/>
    </source>
</evidence>
<feature type="compositionally biased region" description="Basic and acidic residues" evidence="7">
    <location>
        <begin position="275"/>
        <end position="287"/>
    </location>
</feature>
<evidence type="ECO:0000313" key="10">
    <source>
        <dbReference type="Proteomes" id="UP000199058"/>
    </source>
</evidence>
<name>A0A1I1GZS6_9GAMM</name>
<dbReference type="InterPro" id="IPR011890">
    <property type="entry name" value="SMC_prok"/>
</dbReference>
<gene>
    <name evidence="6" type="primary">smc</name>
    <name evidence="9" type="ORF">SAMN05660443_1706</name>
</gene>
<keyword evidence="4 6" id="KW-0175">Coiled coil</keyword>
<comment type="subunit">
    <text evidence="6">Homodimer.</text>
</comment>
<keyword evidence="10" id="KW-1185">Reference proteome</keyword>